<dbReference type="GO" id="GO:0006260">
    <property type="term" value="P:DNA replication"/>
    <property type="evidence" value="ECO:0007669"/>
    <property type="project" value="UniProtKB-KW"/>
</dbReference>
<accession>A0A6V7U7T1</accession>
<evidence type="ECO:0000313" key="5">
    <source>
        <dbReference type="Proteomes" id="UP000580250"/>
    </source>
</evidence>
<dbReference type="EMBL" id="CAJEWN010000042">
    <property type="protein sequence ID" value="CAD2148852.1"/>
    <property type="molecule type" value="Genomic_DNA"/>
</dbReference>
<dbReference type="GO" id="GO:0034088">
    <property type="term" value="P:maintenance of mitotic sister chromatid cohesion"/>
    <property type="evidence" value="ECO:0007669"/>
    <property type="project" value="TreeGrafter"/>
</dbReference>
<dbReference type="PANTHER" id="PTHR13395">
    <property type="entry name" value="SISTER CHROMATID COHESION PROTEIN DCC1-RELATED"/>
    <property type="match status" value="1"/>
</dbReference>
<evidence type="ECO:0000256" key="2">
    <source>
        <dbReference type="ARBA" id="ARBA00017682"/>
    </source>
</evidence>
<organism evidence="4 5">
    <name type="scientific">Meloidogyne enterolobii</name>
    <name type="common">Root-knot nematode worm</name>
    <name type="synonym">Meloidogyne mayaguensis</name>
    <dbReference type="NCBI Taxonomy" id="390850"/>
    <lineage>
        <taxon>Eukaryota</taxon>
        <taxon>Metazoa</taxon>
        <taxon>Ecdysozoa</taxon>
        <taxon>Nematoda</taxon>
        <taxon>Chromadorea</taxon>
        <taxon>Rhabditida</taxon>
        <taxon>Tylenchina</taxon>
        <taxon>Tylenchomorpha</taxon>
        <taxon>Tylenchoidea</taxon>
        <taxon>Meloidogynidae</taxon>
        <taxon>Meloidogyninae</taxon>
        <taxon>Meloidogyne</taxon>
    </lineage>
</organism>
<dbReference type="OrthoDB" id="5199543at2759"/>
<dbReference type="GO" id="GO:0000785">
    <property type="term" value="C:chromatin"/>
    <property type="evidence" value="ECO:0007669"/>
    <property type="project" value="TreeGrafter"/>
</dbReference>
<dbReference type="Pfam" id="PF09724">
    <property type="entry name" value="Dcc1"/>
    <property type="match status" value="1"/>
</dbReference>
<gene>
    <name evidence="4" type="ORF">MENT_LOCUS9489</name>
</gene>
<name>A0A6V7U7T1_MELEN</name>
<proteinExistence type="inferred from homology"/>
<dbReference type="GO" id="GO:0031390">
    <property type="term" value="C:Ctf18 RFC-like complex"/>
    <property type="evidence" value="ECO:0007669"/>
    <property type="project" value="InterPro"/>
</dbReference>
<sequence>MDDLTSPVNDSSVQLLFSPQFSSNDFIFAEVDKNLVNYFLNGNEIYIRGHNSDEIVLCTKTETFCCKELEVSNSLLTLEDTNAFNEVESSEESSILNNLKIVSVTNKFLETSRIRPNLTQKLKELFNDHKIEMFTKDGCSANCGIFLETILCCIQASEEELINKLAELPVIELGKILLDKQRIYFEVYRKIAEAVDNDGIDEIACFSKDDLLQLISLENIQMETIDWVLNNFCDGNVDGKYSFNESKISRIYIENLLRSLPDKPLDFEDFELKINNLLPKQLYFKVEYLSGLGIVENSHFRGKVVNKLISTDLPLDLQKRLSILFSKKEKWKKEEIQPYLLDYCLDPTKIEEFLMKNCKIVGSSTERFYLNKQLSF</sequence>
<evidence type="ECO:0000256" key="1">
    <source>
        <dbReference type="ARBA" id="ARBA00007017"/>
    </source>
</evidence>
<dbReference type="GO" id="GO:0000775">
    <property type="term" value="C:chromosome, centromeric region"/>
    <property type="evidence" value="ECO:0007669"/>
    <property type="project" value="TreeGrafter"/>
</dbReference>
<dbReference type="PANTHER" id="PTHR13395:SF6">
    <property type="entry name" value="SISTER CHROMATID COHESION PROTEIN DCC1"/>
    <property type="match status" value="1"/>
</dbReference>
<evidence type="ECO:0000313" key="4">
    <source>
        <dbReference type="EMBL" id="CAD2148852.1"/>
    </source>
</evidence>
<dbReference type="Proteomes" id="UP000580250">
    <property type="component" value="Unassembled WGS sequence"/>
</dbReference>
<comment type="similarity">
    <text evidence="1">Belongs to the DCC1 family.</text>
</comment>
<dbReference type="AlphaFoldDB" id="A0A6V7U7T1"/>
<comment type="caution">
    <text evidence="4">The sequence shown here is derived from an EMBL/GenBank/DDBJ whole genome shotgun (WGS) entry which is preliminary data.</text>
</comment>
<evidence type="ECO:0000256" key="3">
    <source>
        <dbReference type="ARBA" id="ARBA00022705"/>
    </source>
</evidence>
<reference evidence="4 5" key="1">
    <citation type="submission" date="2020-08" db="EMBL/GenBank/DDBJ databases">
        <authorList>
            <person name="Koutsovoulos G."/>
            <person name="Danchin GJ E."/>
        </authorList>
    </citation>
    <scope>NUCLEOTIDE SEQUENCE [LARGE SCALE GENOMIC DNA]</scope>
</reference>
<keyword evidence="3" id="KW-0235">DNA replication</keyword>
<protein>
    <recommendedName>
        <fullName evidence="2">Sister chromatid cohesion protein DCC1</fullName>
    </recommendedName>
</protein>
<dbReference type="InterPro" id="IPR019128">
    <property type="entry name" value="Dcc1"/>
</dbReference>